<sequence length="270" mass="28588">MSSNRQDATGSGQVHVTRDGPYGRITFDNPGKMNAMSLAMWTELGQAMDSFAKDDGVRVVILRGAGDRAFVSGADISEFEAVRASPEKVRHYNEVSEGADRALYRLPKPTIARIHGYCVGGGMGLALACDIRICTPESRFGITAAKLGLGYGFAGIKKLYDIAGPSVAAEVLFSGRLMSAEEALRMGLVSRVVPAAELDAAVDELSGRIAGNAPMTIAAAKAAIRACARPAAERDHAALEAMVAACFASEDYAEGRRAFAEKRPAVFRGR</sequence>
<keyword evidence="6" id="KW-1185">Reference proteome</keyword>
<dbReference type="NCBIfam" id="NF004781">
    <property type="entry name" value="PRK06127.1"/>
    <property type="match status" value="1"/>
</dbReference>
<dbReference type="OrthoDB" id="9795613at2"/>
<dbReference type="Pfam" id="PF00378">
    <property type="entry name" value="ECH_1"/>
    <property type="match status" value="1"/>
</dbReference>
<dbReference type="Gene3D" id="1.10.12.10">
    <property type="entry name" value="Lyase 2-enoyl-coa Hydratase, Chain A, domain 2"/>
    <property type="match status" value="1"/>
</dbReference>
<dbReference type="GO" id="GO:0016829">
    <property type="term" value="F:lyase activity"/>
    <property type="evidence" value="ECO:0007669"/>
    <property type="project" value="UniProtKB-KW"/>
</dbReference>
<dbReference type="RefSeq" id="WP_085885506.1">
    <property type="nucleotide sequence ID" value="NZ_FWFR01000005.1"/>
</dbReference>
<dbReference type="PROSITE" id="PS00166">
    <property type="entry name" value="ENOYL_COA_HYDRATASE"/>
    <property type="match status" value="1"/>
</dbReference>
<evidence type="ECO:0000313" key="5">
    <source>
        <dbReference type="EMBL" id="SLN76672.1"/>
    </source>
</evidence>
<keyword evidence="2 5" id="KW-0456">Lyase</keyword>
<dbReference type="EMBL" id="FWFR01000005">
    <property type="protein sequence ID" value="SLN76672.1"/>
    <property type="molecule type" value="Genomic_DNA"/>
</dbReference>
<dbReference type="InParanoid" id="A0A1Y5U4F4"/>
<dbReference type="InterPro" id="IPR029045">
    <property type="entry name" value="ClpP/crotonase-like_dom_sf"/>
</dbReference>
<feature type="region of interest" description="Disordered" evidence="4">
    <location>
        <begin position="1"/>
        <end position="23"/>
    </location>
</feature>
<dbReference type="AlphaFoldDB" id="A0A1Y5U4F4"/>
<dbReference type="SUPFAM" id="SSF52096">
    <property type="entry name" value="ClpP/crotonase"/>
    <property type="match status" value="1"/>
</dbReference>
<reference evidence="5 6" key="1">
    <citation type="submission" date="2017-03" db="EMBL/GenBank/DDBJ databases">
        <authorList>
            <person name="Afonso C.L."/>
            <person name="Miller P.J."/>
            <person name="Scott M.A."/>
            <person name="Spackman E."/>
            <person name="Goraichik I."/>
            <person name="Dimitrov K.M."/>
            <person name="Suarez D.L."/>
            <person name="Swayne D.E."/>
        </authorList>
    </citation>
    <scope>NUCLEOTIDE SEQUENCE [LARGE SCALE GENOMIC DNA]</scope>
    <source>
        <strain evidence="5 6">CECT 7691</strain>
    </source>
</reference>
<dbReference type="CDD" id="cd06558">
    <property type="entry name" value="crotonase-like"/>
    <property type="match status" value="1"/>
</dbReference>
<evidence type="ECO:0000256" key="1">
    <source>
        <dbReference type="ARBA" id="ARBA00005254"/>
    </source>
</evidence>
<evidence type="ECO:0000256" key="2">
    <source>
        <dbReference type="ARBA" id="ARBA00023239"/>
    </source>
</evidence>
<dbReference type="InterPro" id="IPR018376">
    <property type="entry name" value="Enoyl-CoA_hyd/isom_CS"/>
</dbReference>
<comment type="similarity">
    <text evidence="1 3">Belongs to the enoyl-CoA hydratase/isomerase family.</text>
</comment>
<evidence type="ECO:0000313" key="6">
    <source>
        <dbReference type="Proteomes" id="UP000193200"/>
    </source>
</evidence>
<evidence type="ECO:0000256" key="4">
    <source>
        <dbReference type="SAM" id="MobiDB-lite"/>
    </source>
</evidence>
<feature type="compositionally biased region" description="Polar residues" evidence="4">
    <location>
        <begin position="1"/>
        <end position="14"/>
    </location>
</feature>
<accession>A0A1Y5U4F4</accession>
<gene>
    <name evidence="5" type="primary">caiD_6</name>
    <name evidence="5" type="ORF">OCH7691_04162</name>
</gene>
<dbReference type="EC" id="4.2.1.-" evidence="5"/>
<dbReference type="GO" id="GO:0006635">
    <property type="term" value="P:fatty acid beta-oxidation"/>
    <property type="evidence" value="ECO:0007669"/>
    <property type="project" value="TreeGrafter"/>
</dbReference>
<organism evidence="5 6">
    <name type="scientific">Oceanibacterium hippocampi</name>
    <dbReference type="NCBI Taxonomy" id="745714"/>
    <lineage>
        <taxon>Bacteria</taxon>
        <taxon>Pseudomonadati</taxon>
        <taxon>Pseudomonadota</taxon>
        <taxon>Alphaproteobacteria</taxon>
        <taxon>Sneathiellales</taxon>
        <taxon>Sneathiellaceae</taxon>
        <taxon>Oceanibacterium</taxon>
    </lineage>
</organism>
<evidence type="ECO:0000256" key="3">
    <source>
        <dbReference type="RuleBase" id="RU003707"/>
    </source>
</evidence>
<dbReference type="PANTHER" id="PTHR11941:SF54">
    <property type="entry name" value="ENOYL-COA HYDRATASE, MITOCHONDRIAL"/>
    <property type="match status" value="1"/>
</dbReference>
<name>A0A1Y5U4F4_9PROT</name>
<dbReference type="Gene3D" id="3.90.226.10">
    <property type="entry name" value="2-enoyl-CoA Hydratase, Chain A, domain 1"/>
    <property type="match status" value="1"/>
</dbReference>
<dbReference type="InterPro" id="IPR014748">
    <property type="entry name" value="Enoyl-CoA_hydra_C"/>
</dbReference>
<dbReference type="Proteomes" id="UP000193200">
    <property type="component" value="Unassembled WGS sequence"/>
</dbReference>
<protein>
    <submittedName>
        <fullName evidence="5">Carnitinyl-CoA dehydratase</fullName>
        <ecNumber evidence="5">4.2.1.-</ecNumber>
    </submittedName>
</protein>
<proteinExistence type="inferred from homology"/>
<dbReference type="PANTHER" id="PTHR11941">
    <property type="entry name" value="ENOYL-COA HYDRATASE-RELATED"/>
    <property type="match status" value="1"/>
</dbReference>
<dbReference type="InterPro" id="IPR001753">
    <property type="entry name" value="Enoyl-CoA_hydra/iso"/>
</dbReference>